<comment type="pathway">
    <text evidence="2">Carbohydrate degradation; pentose phosphate pathway; D-ribose 5-phosphate from D-ribulose 5-phosphate (non-oxidative stage): step 1/1.</text>
</comment>
<comment type="catalytic activity">
    <reaction evidence="2">
        <text>aldehydo-D-ribose 5-phosphate = D-ribulose 5-phosphate</text>
        <dbReference type="Rhea" id="RHEA:14657"/>
        <dbReference type="ChEBI" id="CHEBI:58121"/>
        <dbReference type="ChEBI" id="CHEBI:58273"/>
        <dbReference type="EC" id="5.3.1.6"/>
    </reaction>
</comment>
<dbReference type="InterPro" id="IPR020672">
    <property type="entry name" value="Ribose5P_isomerase_typA_subgr"/>
</dbReference>
<proteinExistence type="inferred from homology"/>
<dbReference type="NCBIfam" id="NF001924">
    <property type="entry name" value="PRK00702.1"/>
    <property type="match status" value="1"/>
</dbReference>
<dbReference type="EMBL" id="CP019454">
    <property type="protein sequence ID" value="AUW94832.1"/>
    <property type="molecule type" value="Genomic_DNA"/>
</dbReference>
<protein>
    <recommendedName>
        <fullName evidence="2">Ribose-5-phosphate isomerase A</fullName>
        <ecNumber evidence="2">5.3.1.6</ecNumber>
    </recommendedName>
    <alternativeName>
        <fullName evidence="2">Phosphoriboisomerase A</fullName>
        <shortName evidence="2">PRI</shortName>
    </alternativeName>
</protein>
<feature type="binding site" evidence="2">
    <location>
        <begin position="24"/>
        <end position="27"/>
    </location>
    <ligand>
        <name>substrate</name>
    </ligand>
</feature>
<evidence type="ECO:0000256" key="2">
    <source>
        <dbReference type="HAMAP-Rule" id="MF_00170"/>
    </source>
</evidence>
<dbReference type="Proteomes" id="UP000325292">
    <property type="component" value="Chromosome"/>
</dbReference>
<gene>
    <name evidence="2" type="primary">rpiA</name>
    <name evidence="3" type="ORF">BXT84_13460</name>
</gene>
<feature type="binding site" evidence="2">
    <location>
        <position position="119"/>
    </location>
    <ligand>
        <name>substrate</name>
    </ligand>
</feature>
<dbReference type="GO" id="GO:0016853">
    <property type="term" value="F:isomerase activity"/>
    <property type="evidence" value="ECO:0007669"/>
    <property type="project" value="UniProtKB-KW"/>
</dbReference>
<feature type="binding site" evidence="2">
    <location>
        <begin position="92"/>
        <end position="95"/>
    </location>
    <ligand>
        <name>substrate</name>
    </ligand>
</feature>
<dbReference type="PANTHER" id="PTHR43748">
    <property type="entry name" value="RIBOSE-5-PHOSPHATE ISOMERASE 3, CHLOROPLASTIC-RELATED"/>
    <property type="match status" value="1"/>
</dbReference>
<dbReference type="HAMAP" id="MF_00170">
    <property type="entry name" value="Rib_5P_isom_A"/>
    <property type="match status" value="1"/>
</dbReference>
<feature type="binding site" evidence="2">
    <location>
        <begin position="79"/>
        <end position="82"/>
    </location>
    <ligand>
        <name>substrate</name>
    </ligand>
</feature>
<evidence type="ECO:0000313" key="3">
    <source>
        <dbReference type="EMBL" id="AUW94832.1"/>
    </source>
</evidence>
<dbReference type="SUPFAM" id="SSF100950">
    <property type="entry name" value="NagB/RpiA/CoA transferase-like"/>
    <property type="match status" value="1"/>
</dbReference>
<dbReference type="Gene3D" id="3.30.70.260">
    <property type="match status" value="1"/>
</dbReference>
<organism evidence="3 4">
    <name type="scientific">Sulfobacillus thermotolerans</name>
    <dbReference type="NCBI Taxonomy" id="338644"/>
    <lineage>
        <taxon>Bacteria</taxon>
        <taxon>Bacillati</taxon>
        <taxon>Bacillota</taxon>
        <taxon>Clostridia</taxon>
        <taxon>Eubacteriales</taxon>
        <taxon>Clostridiales Family XVII. Incertae Sedis</taxon>
        <taxon>Sulfobacillus</taxon>
    </lineage>
</organism>
<dbReference type="Gene3D" id="3.40.50.1360">
    <property type="match status" value="1"/>
</dbReference>
<sequence length="223" mass="24128">MAKKMAAERAVEFVEDGMMVGLGTGSTAYWAIQRLGERVREGLKIQAVGTSERTEALAQAAQIPIVDFSRVAQLDVAIDGADEVSRDFALTKGGGGALLREKLVASAASRFIVIVDDTKLVRYLGKFPLPVEVVPFAWQLTKKRVEAAGCRSTLRMHEDQPFVTDNHNYILDCDFGEISDPASVHGYLKALPGVVETGLFINMAYVVVASDGQQVALHYPDAG</sequence>
<accession>A0ABN5H389</accession>
<dbReference type="Pfam" id="PF06026">
    <property type="entry name" value="Rib_5-P_isom_A"/>
    <property type="match status" value="1"/>
</dbReference>
<dbReference type="CDD" id="cd01398">
    <property type="entry name" value="RPI_A"/>
    <property type="match status" value="1"/>
</dbReference>
<evidence type="ECO:0000256" key="1">
    <source>
        <dbReference type="ARBA" id="ARBA00023235"/>
    </source>
</evidence>
<feature type="active site" description="Proton acceptor" evidence="2">
    <location>
        <position position="101"/>
    </location>
</feature>
<dbReference type="EC" id="5.3.1.6" evidence="2"/>
<comment type="similarity">
    <text evidence="2">Belongs to the ribose 5-phosphate isomerase family.</text>
</comment>
<reference evidence="3 4" key="1">
    <citation type="journal article" date="2019" name="Sci. Rep.">
        <title>Sulfobacillus thermotolerans: new insights into resistance and metabolic capacities of acidophilic chemolithotrophs.</title>
        <authorList>
            <person name="Panyushkina A.E."/>
            <person name="Babenko V.V."/>
            <person name="Nikitina A.S."/>
            <person name="Selezneva O.V."/>
            <person name="Tsaplina I.A."/>
            <person name="Letarova M.A."/>
            <person name="Kostryukova E.S."/>
            <person name="Letarov A.V."/>
        </authorList>
    </citation>
    <scope>NUCLEOTIDE SEQUENCE [LARGE SCALE GENOMIC DNA]</scope>
    <source>
        <strain evidence="3 4">Kr1</strain>
    </source>
</reference>
<dbReference type="NCBIfam" id="TIGR00021">
    <property type="entry name" value="rpiA"/>
    <property type="match status" value="1"/>
</dbReference>
<dbReference type="PANTHER" id="PTHR43748:SF3">
    <property type="entry name" value="RIBOSE-5-PHOSPHATE ISOMERASE 3, CHLOROPLASTIC-RELATED"/>
    <property type="match status" value="1"/>
</dbReference>
<dbReference type="InterPro" id="IPR050262">
    <property type="entry name" value="Ribose-5P_isomerase"/>
</dbReference>
<dbReference type="InterPro" id="IPR004788">
    <property type="entry name" value="Ribose5P_isomerase_type_A"/>
</dbReference>
<dbReference type="SUPFAM" id="SSF75445">
    <property type="entry name" value="D-ribose-5-phosphate isomerase (RpiA), lid domain"/>
    <property type="match status" value="1"/>
</dbReference>
<evidence type="ECO:0000313" key="4">
    <source>
        <dbReference type="Proteomes" id="UP000325292"/>
    </source>
</evidence>
<keyword evidence="1 2" id="KW-0413">Isomerase</keyword>
<dbReference type="InterPro" id="IPR037171">
    <property type="entry name" value="NagB/RpiA_transferase-like"/>
</dbReference>
<keyword evidence="4" id="KW-1185">Reference proteome</keyword>
<comment type="function">
    <text evidence="2">Catalyzes the reversible conversion of ribose-5-phosphate to ribulose 5-phosphate.</text>
</comment>
<name>A0ABN5H389_9FIRM</name>
<comment type="subunit">
    <text evidence="2">Homodimer.</text>
</comment>